<dbReference type="REBASE" id="282640">
    <property type="entry name" value="S1.Msp2371AORF3245P"/>
</dbReference>
<keyword evidence="5" id="KW-0255">Endonuclease</keyword>
<dbReference type="InterPro" id="IPR000055">
    <property type="entry name" value="Restrct_endonuc_typeI_TRD"/>
</dbReference>
<reference evidence="5 6" key="1">
    <citation type="submission" date="2018-11" db="EMBL/GenBank/DDBJ databases">
        <title>Genome sequence of Mycoplasma struthionis sp. nov.</title>
        <authorList>
            <person name="Spergser J."/>
        </authorList>
    </citation>
    <scope>NUCLEOTIDE SEQUENCE [LARGE SCALE GENOMIC DNA]</scope>
    <source>
        <strain evidence="5 6">237IA</strain>
    </source>
</reference>
<evidence type="ECO:0000313" key="5">
    <source>
        <dbReference type="EMBL" id="AZG68936.1"/>
    </source>
</evidence>
<protein>
    <submittedName>
        <fullName evidence="5">Restriction endonuclease subunit S</fullName>
    </submittedName>
</protein>
<dbReference type="Gene3D" id="3.90.220.20">
    <property type="entry name" value="DNA methylase specificity domains"/>
    <property type="match status" value="1"/>
</dbReference>
<dbReference type="GO" id="GO:0004519">
    <property type="term" value="F:endonuclease activity"/>
    <property type="evidence" value="ECO:0007669"/>
    <property type="project" value="UniProtKB-KW"/>
</dbReference>
<dbReference type="RefSeq" id="WP_124724629.1">
    <property type="nucleotide sequence ID" value="NZ_CP034044.1"/>
</dbReference>
<dbReference type="InterPro" id="IPR052021">
    <property type="entry name" value="Type-I_RS_S_subunit"/>
</dbReference>
<keyword evidence="3" id="KW-0238">DNA-binding</keyword>
<dbReference type="Proteomes" id="UP000275883">
    <property type="component" value="Chromosome"/>
</dbReference>
<dbReference type="GO" id="GO:0009307">
    <property type="term" value="P:DNA restriction-modification system"/>
    <property type="evidence" value="ECO:0007669"/>
    <property type="project" value="UniProtKB-KW"/>
</dbReference>
<dbReference type="Pfam" id="PF01420">
    <property type="entry name" value="Methylase_S"/>
    <property type="match status" value="1"/>
</dbReference>
<organism evidence="5 6">
    <name type="scientific">Mycoplasma struthionis</name>
    <dbReference type="NCBI Taxonomy" id="538220"/>
    <lineage>
        <taxon>Bacteria</taxon>
        <taxon>Bacillati</taxon>
        <taxon>Mycoplasmatota</taxon>
        <taxon>Mollicutes</taxon>
        <taxon>Mycoplasmataceae</taxon>
        <taxon>Mycoplasma</taxon>
    </lineage>
</organism>
<name>A0A3G8LGX8_9MOLU</name>
<dbReference type="SUPFAM" id="SSF116734">
    <property type="entry name" value="DNA methylase specificity domain"/>
    <property type="match status" value="1"/>
</dbReference>
<keyword evidence="5" id="KW-0378">Hydrolase</keyword>
<evidence type="ECO:0000256" key="2">
    <source>
        <dbReference type="ARBA" id="ARBA00022747"/>
    </source>
</evidence>
<evidence type="ECO:0000313" key="6">
    <source>
        <dbReference type="Proteomes" id="UP000275883"/>
    </source>
</evidence>
<evidence type="ECO:0000256" key="1">
    <source>
        <dbReference type="ARBA" id="ARBA00010923"/>
    </source>
</evidence>
<evidence type="ECO:0000256" key="3">
    <source>
        <dbReference type="ARBA" id="ARBA00023125"/>
    </source>
</evidence>
<dbReference type="AlphaFoldDB" id="A0A3G8LGX8"/>
<dbReference type="EMBL" id="CP034044">
    <property type="protein sequence ID" value="AZG68936.1"/>
    <property type="molecule type" value="Genomic_DNA"/>
</dbReference>
<keyword evidence="2" id="KW-0680">Restriction system</keyword>
<proteinExistence type="inferred from homology"/>
<sequence length="198" mass="23291">MGEKGFFEGNGADKKVLENEIRVNLVNYMDVYKRIEIHNNIKNLIIVTASKQELDKYDLKRGDVLITPSSETAEDIARVSTIDENLENTIYSYHLVRYRPFEKSFYTGFLNYLLETSDVRKQFILMAQGVQRFVIKNSDFQKTLIKTPSIDEQRNIYLLLNNIDSLITLHQRKQRKEKKGYENKKIILQILPRLNKNI</sequence>
<comment type="similarity">
    <text evidence="1">Belongs to the type-I restriction system S methylase family.</text>
</comment>
<keyword evidence="5" id="KW-0540">Nuclease</keyword>
<dbReference type="PANTHER" id="PTHR30408">
    <property type="entry name" value="TYPE-1 RESTRICTION ENZYME ECOKI SPECIFICITY PROTEIN"/>
    <property type="match status" value="1"/>
</dbReference>
<dbReference type="OrthoDB" id="401454at2"/>
<dbReference type="KEGG" id="mstr:EGN60_03230"/>
<dbReference type="PANTHER" id="PTHR30408:SF12">
    <property type="entry name" value="TYPE I RESTRICTION ENZYME MJAVIII SPECIFICITY SUBUNIT"/>
    <property type="match status" value="1"/>
</dbReference>
<feature type="domain" description="Type I restriction modification DNA specificity" evidence="4">
    <location>
        <begin position="30"/>
        <end position="174"/>
    </location>
</feature>
<accession>A0A3G8LGX8</accession>
<evidence type="ECO:0000259" key="4">
    <source>
        <dbReference type="Pfam" id="PF01420"/>
    </source>
</evidence>
<gene>
    <name evidence="5" type="ORF">EGN60_03230</name>
</gene>
<dbReference type="GO" id="GO:0003677">
    <property type="term" value="F:DNA binding"/>
    <property type="evidence" value="ECO:0007669"/>
    <property type="project" value="UniProtKB-KW"/>
</dbReference>
<dbReference type="InterPro" id="IPR044946">
    <property type="entry name" value="Restrct_endonuc_typeI_TRD_sf"/>
</dbReference>
<keyword evidence="6" id="KW-1185">Reference proteome</keyword>